<comment type="caution">
    <text evidence="3">The sequence shown here is derived from an EMBL/GenBank/DDBJ whole genome shotgun (WGS) entry which is preliminary data.</text>
</comment>
<keyword evidence="3" id="KW-0540">Nuclease</keyword>
<evidence type="ECO:0000313" key="3">
    <source>
        <dbReference type="EMBL" id="MFC0562078.1"/>
    </source>
</evidence>
<organism evidence="3 4">
    <name type="scientific">Halalkalibacter alkalisediminis</name>
    <dbReference type="NCBI Taxonomy" id="935616"/>
    <lineage>
        <taxon>Bacteria</taxon>
        <taxon>Bacillati</taxon>
        <taxon>Bacillota</taxon>
        <taxon>Bacilli</taxon>
        <taxon>Bacillales</taxon>
        <taxon>Bacillaceae</taxon>
        <taxon>Halalkalibacter</taxon>
    </lineage>
</organism>
<evidence type="ECO:0000313" key="4">
    <source>
        <dbReference type="Proteomes" id="UP001589833"/>
    </source>
</evidence>
<dbReference type="EMBL" id="JBHLTR010000102">
    <property type="protein sequence ID" value="MFC0562078.1"/>
    <property type="molecule type" value="Genomic_DNA"/>
</dbReference>
<dbReference type="Gene3D" id="3.40.1350.10">
    <property type="match status" value="1"/>
</dbReference>
<feature type="transmembrane region" description="Helical" evidence="1">
    <location>
        <begin position="12"/>
        <end position="28"/>
    </location>
</feature>
<dbReference type="Proteomes" id="UP001589833">
    <property type="component" value="Unassembled WGS sequence"/>
</dbReference>
<sequence>MAKTRSTPKGRFIPIYLFLITYLLVQLYHYDFTIFGFTLATLLTFTGIWYWFKEYKLTSRYLSAEFLNIDEIPDKDFQKLLVPIFQRQGYSVNKMKENYRSKADLVLRKKGVKAIVFAKRQTSNIGSNLIKDALASKPTYQASKVIVVTNRHFTKAAKQVARANKVVLIDRDSLDAMLDAYLEHKRTHRFIQRVRTLFMNEEMKSGS</sequence>
<reference evidence="3 4" key="1">
    <citation type="submission" date="2024-09" db="EMBL/GenBank/DDBJ databases">
        <authorList>
            <person name="Sun Q."/>
            <person name="Mori K."/>
        </authorList>
    </citation>
    <scope>NUCLEOTIDE SEQUENCE [LARGE SCALE GENOMIC DNA]</scope>
    <source>
        <strain evidence="3 4">NCAIM B.02301</strain>
    </source>
</reference>
<keyword evidence="3" id="KW-0255">Endonuclease</keyword>
<dbReference type="RefSeq" id="WP_273844431.1">
    <property type="nucleotide sequence ID" value="NZ_JAQQWT010000009.1"/>
</dbReference>
<evidence type="ECO:0000259" key="2">
    <source>
        <dbReference type="Pfam" id="PF04471"/>
    </source>
</evidence>
<keyword evidence="1" id="KW-0472">Membrane</keyword>
<keyword evidence="3" id="KW-0378">Hydrolase</keyword>
<dbReference type="InterPro" id="IPR052906">
    <property type="entry name" value="Type_IV_Methyl-Rstrct_Enzyme"/>
</dbReference>
<dbReference type="GO" id="GO:0004519">
    <property type="term" value="F:endonuclease activity"/>
    <property type="evidence" value="ECO:0007669"/>
    <property type="project" value="UniProtKB-KW"/>
</dbReference>
<keyword evidence="1" id="KW-0812">Transmembrane</keyword>
<dbReference type="InterPro" id="IPR007560">
    <property type="entry name" value="Restrct_endonuc_IV_Mrr"/>
</dbReference>
<feature type="domain" description="Restriction endonuclease type IV Mrr" evidence="2">
    <location>
        <begin position="69"/>
        <end position="178"/>
    </location>
</feature>
<dbReference type="SUPFAM" id="SSF52980">
    <property type="entry name" value="Restriction endonuclease-like"/>
    <property type="match status" value="1"/>
</dbReference>
<keyword evidence="1" id="KW-1133">Transmembrane helix</keyword>
<dbReference type="PANTHER" id="PTHR30015:SF6">
    <property type="entry name" value="SLL1429 PROTEIN"/>
    <property type="match status" value="1"/>
</dbReference>
<dbReference type="InterPro" id="IPR011856">
    <property type="entry name" value="tRNA_endonuc-like_dom_sf"/>
</dbReference>
<dbReference type="Pfam" id="PF04471">
    <property type="entry name" value="Mrr_cat"/>
    <property type="match status" value="1"/>
</dbReference>
<proteinExistence type="predicted"/>
<gene>
    <name evidence="3" type="ORF">ACFFH4_24720</name>
</gene>
<evidence type="ECO:0000256" key="1">
    <source>
        <dbReference type="SAM" id="Phobius"/>
    </source>
</evidence>
<dbReference type="PANTHER" id="PTHR30015">
    <property type="entry name" value="MRR RESTRICTION SYSTEM PROTEIN"/>
    <property type="match status" value="1"/>
</dbReference>
<feature type="transmembrane region" description="Helical" evidence="1">
    <location>
        <begin position="34"/>
        <end position="52"/>
    </location>
</feature>
<protein>
    <submittedName>
        <fullName evidence="3">Restriction endonuclease</fullName>
    </submittedName>
</protein>
<name>A0ABV6NMV9_9BACI</name>
<dbReference type="InterPro" id="IPR011335">
    <property type="entry name" value="Restrct_endonuc-II-like"/>
</dbReference>
<accession>A0ABV6NMV9</accession>
<keyword evidence="4" id="KW-1185">Reference proteome</keyword>